<feature type="transmembrane region" description="Helical" evidence="1">
    <location>
        <begin position="40"/>
        <end position="63"/>
    </location>
</feature>
<evidence type="ECO:0000313" key="2">
    <source>
        <dbReference type="EMBL" id="GIL40378.1"/>
    </source>
</evidence>
<keyword evidence="3" id="KW-1185">Reference proteome</keyword>
<keyword evidence="1" id="KW-0812">Transmembrane</keyword>
<evidence type="ECO:0000313" key="3">
    <source>
        <dbReference type="Proteomes" id="UP000681075"/>
    </source>
</evidence>
<keyword evidence="1" id="KW-1133">Transmembrane helix</keyword>
<reference evidence="2" key="1">
    <citation type="submission" date="2021-02" db="EMBL/GenBank/DDBJ databases">
        <title>Genome sequence of Rhodospirillales sp. strain TMPK1 isolated from soil.</title>
        <authorList>
            <person name="Nakai R."/>
            <person name="Kusada H."/>
            <person name="Tamaki H."/>
        </authorList>
    </citation>
    <scope>NUCLEOTIDE SEQUENCE</scope>
    <source>
        <strain evidence="2">TMPK1</strain>
    </source>
</reference>
<protein>
    <submittedName>
        <fullName evidence="2">Uncharacterized protein</fullName>
    </submittedName>
</protein>
<feature type="transmembrane region" description="Helical" evidence="1">
    <location>
        <begin position="12"/>
        <end position="34"/>
    </location>
</feature>
<gene>
    <name evidence="2" type="ORF">TMPK1_26150</name>
</gene>
<keyword evidence="1" id="KW-0472">Membrane</keyword>
<dbReference type="AlphaFoldDB" id="A0A8S8X8U4"/>
<dbReference type="Proteomes" id="UP000681075">
    <property type="component" value="Unassembled WGS sequence"/>
</dbReference>
<sequence length="71" mass="7680">MIRHLPFLRAGLVAISAIYLLRSLALAPAVLGIAPFDSSFWIWSSSIVLLYGFSYAVGTRLAWPALSARGS</sequence>
<name>A0A8S8X8U4_9PROT</name>
<accession>A0A8S8X8U4</accession>
<comment type="caution">
    <text evidence="2">The sequence shown here is derived from an EMBL/GenBank/DDBJ whole genome shotgun (WGS) entry which is preliminary data.</text>
</comment>
<evidence type="ECO:0000256" key="1">
    <source>
        <dbReference type="SAM" id="Phobius"/>
    </source>
</evidence>
<dbReference type="EMBL" id="BOPV01000001">
    <property type="protein sequence ID" value="GIL40378.1"/>
    <property type="molecule type" value="Genomic_DNA"/>
</dbReference>
<proteinExistence type="predicted"/>
<organism evidence="2 3">
    <name type="scientific">Roseiterribacter gracilis</name>
    <dbReference type="NCBI Taxonomy" id="2812848"/>
    <lineage>
        <taxon>Bacteria</taxon>
        <taxon>Pseudomonadati</taxon>
        <taxon>Pseudomonadota</taxon>
        <taxon>Alphaproteobacteria</taxon>
        <taxon>Rhodospirillales</taxon>
        <taxon>Roseiterribacteraceae</taxon>
        <taxon>Roseiterribacter</taxon>
    </lineage>
</organism>